<dbReference type="PANTHER" id="PTHR33204:SF29">
    <property type="entry name" value="TRANSCRIPTIONAL REGULATOR"/>
    <property type="match status" value="1"/>
</dbReference>
<evidence type="ECO:0000313" key="5">
    <source>
        <dbReference type="EMBL" id="SHG56960.1"/>
    </source>
</evidence>
<dbReference type="STRING" id="288992.SAMN04488522_106114"/>
<feature type="domain" description="HTH hxlR-type" evidence="4">
    <location>
        <begin position="19"/>
        <end position="118"/>
    </location>
</feature>
<dbReference type="InterPro" id="IPR036390">
    <property type="entry name" value="WH_DNA-bd_sf"/>
</dbReference>
<evidence type="ECO:0000313" key="6">
    <source>
        <dbReference type="Proteomes" id="UP000184287"/>
    </source>
</evidence>
<reference evidence="6" key="1">
    <citation type="submission" date="2016-11" db="EMBL/GenBank/DDBJ databases">
        <authorList>
            <person name="Varghese N."/>
            <person name="Submissions S."/>
        </authorList>
    </citation>
    <scope>NUCLEOTIDE SEQUENCE [LARGE SCALE GENOMIC DNA]</scope>
    <source>
        <strain evidence="6">DSM 16990</strain>
    </source>
</reference>
<evidence type="ECO:0000256" key="3">
    <source>
        <dbReference type="ARBA" id="ARBA00023163"/>
    </source>
</evidence>
<dbReference type="PANTHER" id="PTHR33204">
    <property type="entry name" value="TRANSCRIPTIONAL REGULATOR, MARR FAMILY"/>
    <property type="match status" value="1"/>
</dbReference>
<protein>
    <submittedName>
        <fullName evidence="5">Transcriptional regulator, HxlR family</fullName>
    </submittedName>
</protein>
<dbReference type="EMBL" id="FQUQ01000006">
    <property type="protein sequence ID" value="SHG56960.1"/>
    <property type="molecule type" value="Genomic_DNA"/>
</dbReference>
<dbReference type="RefSeq" id="WP_073236674.1">
    <property type="nucleotide sequence ID" value="NZ_FQUQ01000006.1"/>
</dbReference>
<dbReference type="OrthoDB" id="7678715at2"/>
<evidence type="ECO:0000256" key="1">
    <source>
        <dbReference type="ARBA" id="ARBA00023015"/>
    </source>
</evidence>
<evidence type="ECO:0000256" key="2">
    <source>
        <dbReference type="ARBA" id="ARBA00023125"/>
    </source>
</evidence>
<keyword evidence="1" id="KW-0805">Transcription regulation</keyword>
<proteinExistence type="predicted"/>
<dbReference type="GO" id="GO:0003677">
    <property type="term" value="F:DNA binding"/>
    <property type="evidence" value="ECO:0007669"/>
    <property type="project" value="UniProtKB-KW"/>
</dbReference>
<dbReference type="InterPro" id="IPR036388">
    <property type="entry name" value="WH-like_DNA-bd_sf"/>
</dbReference>
<accession>A0A1M5KWB4</accession>
<dbReference type="InterPro" id="IPR002577">
    <property type="entry name" value="HTH_HxlR"/>
</dbReference>
<dbReference type="Gene3D" id="1.10.10.10">
    <property type="entry name" value="Winged helix-like DNA-binding domain superfamily/Winged helix DNA-binding domain"/>
    <property type="match status" value="1"/>
</dbReference>
<keyword evidence="3" id="KW-0804">Transcription</keyword>
<name>A0A1M5KWB4_9SPHI</name>
<keyword evidence="6" id="KW-1185">Reference proteome</keyword>
<organism evidence="5 6">
    <name type="scientific">Pedobacter caeni</name>
    <dbReference type="NCBI Taxonomy" id="288992"/>
    <lineage>
        <taxon>Bacteria</taxon>
        <taxon>Pseudomonadati</taxon>
        <taxon>Bacteroidota</taxon>
        <taxon>Sphingobacteriia</taxon>
        <taxon>Sphingobacteriales</taxon>
        <taxon>Sphingobacteriaceae</taxon>
        <taxon>Pedobacter</taxon>
    </lineage>
</organism>
<evidence type="ECO:0000259" key="4">
    <source>
        <dbReference type="PROSITE" id="PS51118"/>
    </source>
</evidence>
<dbReference type="Proteomes" id="UP000184287">
    <property type="component" value="Unassembled WGS sequence"/>
</dbReference>
<keyword evidence="2" id="KW-0238">DNA-binding</keyword>
<dbReference type="SUPFAM" id="SSF46785">
    <property type="entry name" value="Winged helix' DNA-binding domain"/>
    <property type="match status" value="1"/>
</dbReference>
<dbReference type="PROSITE" id="PS51118">
    <property type="entry name" value="HTH_HXLR"/>
    <property type="match status" value="1"/>
</dbReference>
<dbReference type="Pfam" id="PF01638">
    <property type="entry name" value="HxlR"/>
    <property type="match status" value="1"/>
</dbReference>
<gene>
    <name evidence="5" type="ORF">SAMN04488522_106114</name>
</gene>
<sequence>MKKEDSTNSINKEFLHRVCKLNEGLDLISGRWKGIILIYISENINRFSLLKLALSDKITDQTLGRQLKELEKTNLIEKTFIPGFPARVDYNLTAAGAALLPILVTLDQWAEDHYPEKNDEKS</sequence>
<dbReference type="AlphaFoldDB" id="A0A1M5KWB4"/>